<evidence type="ECO:0000256" key="1">
    <source>
        <dbReference type="SAM" id="Phobius"/>
    </source>
</evidence>
<dbReference type="AlphaFoldDB" id="A0AAC8VL68"/>
<dbReference type="NCBIfam" id="TIGR02762">
    <property type="entry name" value="TraL_TIGR"/>
    <property type="match status" value="1"/>
</dbReference>
<dbReference type="RefSeq" id="WP_036775000.1">
    <property type="nucleotide sequence ID" value="NZ_CP013784.1"/>
</dbReference>
<keyword evidence="1" id="KW-0472">Membrane</keyword>
<evidence type="ECO:0000313" key="2">
    <source>
        <dbReference type="EMBL" id="ALB24371.1"/>
    </source>
</evidence>
<geneLocation type="plasmid" evidence="2 3">
    <name>pPSB1-1</name>
</geneLocation>
<dbReference type="Pfam" id="PF07178">
    <property type="entry name" value="TraL"/>
    <property type="match status" value="1"/>
</dbReference>
<feature type="transmembrane region" description="Helical" evidence="1">
    <location>
        <begin position="16"/>
        <end position="37"/>
    </location>
</feature>
<keyword evidence="1" id="KW-1133">Transmembrane helix</keyword>
<dbReference type="EMBL" id="CP012509">
    <property type="protein sequence ID" value="ALB24371.1"/>
    <property type="molecule type" value="Genomic_DNA"/>
</dbReference>
<feature type="transmembrane region" description="Helical" evidence="1">
    <location>
        <begin position="43"/>
        <end position="74"/>
    </location>
</feature>
<dbReference type="InterPro" id="IPR009838">
    <property type="entry name" value="T4SS_TraL"/>
</dbReference>
<sequence>MSRSYETFILSDEPKLFGIPIVSGLPCIALTIVGLLAGYTFQLFFIGAIASLLLHVKFGADGIRFFLSVIYWFLPSKFTRIFFWHSPNSAYRLYLK</sequence>
<keyword evidence="1" id="KW-0812">Transmembrane</keyword>
<keyword evidence="2" id="KW-0614">Plasmid</keyword>
<name>A0AAC8VL68_PISSA</name>
<gene>
    <name evidence="2" type="primary">traL</name>
    <name evidence="2" type="ORF">KU39_1p30</name>
</gene>
<dbReference type="GO" id="GO:0019867">
    <property type="term" value="C:outer membrane"/>
    <property type="evidence" value="ECO:0007669"/>
    <property type="project" value="InterPro"/>
</dbReference>
<evidence type="ECO:0000313" key="3">
    <source>
        <dbReference type="Proteomes" id="UP000029558"/>
    </source>
</evidence>
<protein>
    <submittedName>
        <fullName evidence="2">Conjugal transfer protein TraL</fullName>
    </submittedName>
</protein>
<dbReference type="Proteomes" id="UP000029558">
    <property type="component" value="Plasmid pPSB1-1"/>
</dbReference>
<reference evidence="2 3" key="1">
    <citation type="journal article" date="2014" name="Genome Announc.">
        <title>Comparative Genome Analysis of Two Isolates of the Fish Pathogen Piscirickettsia salmonis from Different Hosts Reveals Major Differences in Virulence-Associated Secretion Systems.</title>
        <authorList>
            <person name="Bohle H."/>
            <person name="Henriquez P."/>
            <person name="Grothusen H."/>
            <person name="Navas E."/>
            <person name="Sandoval A."/>
            <person name="Bustamante F."/>
            <person name="Bustos P."/>
            <person name="Mancilla M."/>
        </authorList>
    </citation>
    <scope>NUCLEOTIDE SEQUENCE [LARGE SCALE GENOMIC DNA]</scope>
    <source>
        <strain evidence="3">B1-32597</strain>
    </source>
</reference>
<accession>A0AAC8VL68</accession>
<proteinExistence type="predicted"/>
<organism evidence="2 3">
    <name type="scientific">Piscirickettsia salmonis</name>
    <dbReference type="NCBI Taxonomy" id="1238"/>
    <lineage>
        <taxon>Bacteria</taxon>
        <taxon>Pseudomonadati</taxon>
        <taxon>Pseudomonadota</taxon>
        <taxon>Gammaproteobacteria</taxon>
        <taxon>Thiotrichales</taxon>
        <taxon>Piscirickettsiaceae</taxon>
        <taxon>Piscirickettsia</taxon>
    </lineage>
</organism>